<keyword evidence="1" id="KW-0547">Nucleotide-binding</keyword>
<dbReference type="InterPro" id="IPR036388">
    <property type="entry name" value="WH-like_DNA-bd_sf"/>
</dbReference>
<comment type="subcellular location">
    <subcellularLocation>
        <location evidence="1">Cytoplasm</location>
    </subcellularLocation>
</comment>
<dbReference type="GO" id="GO:0005524">
    <property type="term" value="F:ATP binding"/>
    <property type="evidence" value="ECO:0007669"/>
    <property type="project" value="UniProtKB-UniRule"/>
</dbReference>
<dbReference type="EMBL" id="NNSR01000072">
    <property type="protein sequence ID" value="PKD27177.1"/>
    <property type="molecule type" value="Genomic_DNA"/>
</dbReference>
<comment type="caution">
    <text evidence="3">The sequence shown here is derived from an EMBL/GenBank/DDBJ whole genome shotgun (WGS) entry which is preliminary data.</text>
</comment>
<dbReference type="InterPro" id="IPR036390">
    <property type="entry name" value="WH_DNA-bd_sf"/>
</dbReference>
<dbReference type="GO" id="GO:0006281">
    <property type="term" value="P:DNA repair"/>
    <property type="evidence" value="ECO:0007669"/>
    <property type="project" value="UniProtKB-UniRule"/>
</dbReference>
<evidence type="ECO:0000313" key="3">
    <source>
        <dbReference type="EMBL" id="PKD27177.1"/>
    </source>
</evidence>
<sequence>MSKMEFSDEFDFENRITDTSEIPEDTAESDNPLRPKTLSEYIGQEKAKENLKVFIEAAKIRGETLDHVLLYGPPGLGKTTLSGIIANELGVSMRITSGPAIEKPGDLAALLTNLNEGDVLFIDEIHRLSRSVEEILYPSMEDFAIDIITGKGQMAASYHLPLPKFTLVGATTRAGQLTAPLRDRFGVVLRLELYTPEELAQIVERSAGILGIKIEHDGALEIASRSRGTPRIANRLLKRVRDFAQVMSNGVITLETARTALDRLEIDELGLDRNDRRMLEAIVRFYNGGPVGLETLAAAIGEEAVTIEDVYEPYLLQIGFVSRTPRGRCITAEACKHLGCEFPKGVVNAQPTQPTLFGDRES</sequence>
<keyword evidence="1" id="KW-0067">ATP-binding</keyword>
<feature type="binding site" evidence="1">
    <location>
        <position position="184"/>
    </location>
    <ligand>
        <name>ATP</name>
        <dbReference type="ChEBI" id="CHEBI:30616"/>
    </ligand>
</feature>
<feature type="region of interest" description="Head domain (RuvB-H)" evidence="1">
    <location>
        <begin position="268"/>
        <end position="362"/>
    </location>
</feature>
<feature type="binding site" evidence="1">
    <location>
        <position position="194"/>
    </location>
    <ligand>
        <name>ATP</name>
        <dbReference type="ChEBI" id="CHEBI:30616"/>
    </ligand>
</feature>
<keyword evidence="4" id="KW-1185">Reference proteome</keyword>
<dbReference type="InterPro" id="IPR003593">
    <property type="entry name" value="AAA+_ATPase"/>
</dbReference>
<keyword evidence="1" id="KW-0233">DNA recombination</keyword>
<feature type="binding site" evidence="1">
    <location>
        <position position="80"/>
    </location>
    <ligand>
        <name>ATP</name>
        <dbReference type="ChEBI" id="CHEBI:30616"/>
    </ligand>
</feature>
<dbReference type="GO" id="GO:0006310">
    <property type="term" value="P:DNA recombination"/>
    <property type="evidence" value="ECO:0007669"/>
    <property type="project" value="UniProtKB-UniRule"/>
</dbReference>
<dbReference type="SUPFAM" id="SSF46785">
    <property type="entry name" value="Winged helix' DNA-binding domain"/>
    <property type="match status" value="1"/>
</dbReference>
<keyword evidence="1" id="KW-0238">DNA-binding</keyword>
<reference evidence="3" key="1">
    <citation type="journal article" date="2018" name="Environ. Microbiol.">
        <title>Sporulation capability and amylosome conservation among diverse human colonic and rumen isolates of the keystone starch-degrader Ruminococcus bromii.</title>
        <authorList>
            <person name="Mukhopadhya I."/>
            <person name="Morais S."/>
            <person name="Laverde-Gomez J."/>
            <person name="Sheridan P.O."/>
            <person name="Walker A.W."/>
            <person name="Kelly W."/>
            <person name="Klieve A.V."/>
            <person name="Ouwerkerk D."/>
            <person name="Duncan S.H."/>
            <person name="Louis P."/>
            <person name="Koropatkin N."/>
            <person name="Cockburn D."/>
            <person name="Kibler R."/>
            <person name="Cooper P.J."/>
            <person name="Sandoval C."/>
            <person name="Crost E."/>
            <person name="Juge N."/>
            <person name="Bayer E.A."/>
            <person name="Flint H.J."/>
        </authorList>
    </citation>
    <scope>NUCLEOTIDE SEQUENCE [LARGE SCALE GENOMIC DNA]</scope>
    <source>
        <strain evidence="3">ATCC 27255</strain>
    </source>
</reference>
<dbReference type="NCBIfam" id="TIGR00635">
    <property type="entry name" value="ruvB"/>
    <property type="match status" value="1"/>
</dbReference>
<dbReference type="HAMAP" id="MF_00016">
    <property type="entry name" value="DNA_HJ_migration_RuvB"/>
    <property type="match status" value="1"/>
</dbReference>
<feature type="binding site" evidence="1">
    <location>
        <position position="79"/>
    </location>
    <ligand>
        <name>ATP</name>
        <dbReference type="ChEBI" id="CHEBI:30616"/>
    </ligand>
</feature>
<dbReference type="GO" id="GO:0048476">
    <property type="term" value="C:Holliday junction resolvase complex"/>
    <property type="evidence" value="ECO:0007669"/>
    <property type="project" value="UniProtKB-UniRule"/>
</dbReference>
<organism evidence="3 4">
    <name type="scientific">Ruminococcus bromii</name>
    <dbReference type="NCBI Taxonomy" id="40518"/>
    <lineage>
        <taxon>Bacteria</taxon>
        <taxon>Bacillati</taxon>
        <taxon>Bacillota</taxon>
        <taxon>Clostridia</taxon>
        <taxon>Eubacteriales</taxon>
        <taxon>Oscillospiraceae</taxon>
        <taxon>Ruminococcus</taxon>
    </lineage>
</organism>
<dbReference type="Pfam" id="PF05491">
    <property type="entry name" value="WHD_RuvB"/>
    <property type="match status" value="1"/>
</dbReference>
<gene>
    <name evidence="1 3" type="primary">ruvB</name>
    <name evidence="3" type="ORF">RBATCC27255_01565</name>
</gene>
<comment type="function">
    <text evidence="1">The RuvA-RuvB-RuvC complex processes Holliday junction (HJ) DNA during genetic recombination and DNA repair, while the RuvA-RuvB complex plays an important role in the rescue of blocked DNA replication forks via replication fork reversal (RFR). RuvA specifically binds to HJ cruciform DNA, conferring on it an open structure. The RuvB hexamer acts as an ATP-dependent pump, pulling dsDNA into and through the RuvAB complex. RuvB forms 2 homohexamers on either side of HJ DNA bound by 1 or 2 RuvA tetramers; 4 subunits per hexamer contact DNA at a time. Coordinated motions by a converter formed by DNA-disengaged RuvB subunits stimulates ATP hydrolysis and nucleotide exchange. Immobilization of the converter enables RuvB to convert the ATP-contained energy into a lever motion, pulling 2 nucleotides of DNA out of the RuvA tetramer per ATP hydrolyzed, thus driving DNA branch migration. The RuvB motors rotate together with the DNA substrate, which together with the progressing nucleotide cycle form the mechanistic basis for DNA recombination by continuous HJ branch migration. Branch migration allows RuvC to scan DNA until it finds its consensus sequence, where it cleaves and resolves cruciform DNA.</text>
</comment>
<dbReference type="Pfam" id="PF05496">
    <property type="entry name" value="RuvB_N"/>
    <property type="match status" value="1"/>
</dbReference>
<keyword evidence="1" id="KW-0234">DNA repair</keyword>
<evidence type="ECO:0000313" key="4">
    <source>
        <dbReference type="Proteomes" id="UP000233425"/>
    </source>
</evidence>
<dbReference type="Gene3D" id="1.10.10.10">
    <property type="entry name" value="Winged helix-like DNA-binding domain superfamily/Winged helix DNA-binding domain"/>
    <property type="match status" value="1"/>
</dbReference>
<dbReference type="GO" id="GO:0009378">
    <property type="term" value="F:four-way junction helicase activity"/>
    <property type="evidence" value="ECO:0007669"/>
    <property type="project" value="InterPro"/>
</dbReference>
<comment type="similarity">
    <text evidence="1">Belongs to the RuvB family.</text>
</comment>
<comment type="caution">
    <text evidence="1">Lacks conserved residue(s) required for the propagation of feature annotation.</text>
</comment>
<dbReference type="GO" id="GO:0005737">
    <property type="term" value="C:cytoplasm"/>
    <property type="evidence" value="ECO:0007669"/>
    <property type="project" value="UniProtKB-SubCell"/>
</dbReference>
<keyword evidence="1" id="KW-0963">Cytoplasm</keyword>
<dbReference type="InterPro" id="IPR008824">
    <property type="entry name" value="RuvB-like_N"/>
</dbReference>
<feature type="binding site" evidence="1">
    <location>
        <position position="328"/>
    </location>
    <ligand>
        <name>DNA</name>
        <dbReference type="ChEBI" id="CHEBI:16991"/>
    </ligand>
</feature>
<keyword evidence="1" id="KW-0227">DNA damage</keyword>
<protein>
    <recommendedName>
        <fullName evidence="1">Holliday junction branch migration complex subunit RuvB</fullName>
        <ecNumber evidence="1">3.6.4.-</ecNumber>
    </recommendedName>
</protein>
<feature type="binding site" evidence="1">
    <location>
        <position position="323"/>
    </location>
    <ligand>
        <name>DNA</name>
        <dbReference type="ChEBI" id="CHEBI:16991"/>
    </ligand>
</feature>
<dbReference type="InterPro" id="IPR027417">
    <property type="entry name" value="P-loop_NTPase"/>
</dbReference>
<dbReference type="GO" id="GO:0016787">
    <property type="term" value="F:hydrolase activity"/>
    <property type="evidence" value="ECO:0007669"/>
    <property type="project" value="UniProtKB-KW"/>
</dbReference>
<comment type="domain">
    <text evidence="1">Has 3 domains, the large (RuvB-L) and small ATPase (RuvB-S) domains and the C-terminal head (RuvB-H) domain. The head domain binds DNA, while the ATPase domains jointly bind ATP, ADP or are empty depending on the state of the subunit in the translocation cycle. During a single DNA translocation step the structure of each domain remains the same, but their relative positions change.</text>
</comment>
<feature type="binding site" evidence="1">
    <location>
        <position position="78"/>
    </location>
    <ligand>
        <name>ATP</name>
        <dbReference type="ChEBI" id="CHEBI:30616"/>
    </ligand>
</feature>
<dbReference type="NCBIfam" id="NF000868">
    <property type="entry name" value="PRK00080.1"/>
    <property type="match status" value="1"/>
</dbReference>
<feature type="binding site" evidence="1">
    <location>
        <position position="75"/>
    </location>
    <ligand>
        <name>ATP</name>
        <dbReference type="ChEBI" id="CHEBI:30616"/>
    </ligand>
</feature>
<dbReference type="PANTHER" id="PTHR42848:SF1">
    <property type="entry name" value="HOLLIDAY JUNCTION BRANCH MIGRATION COMPLEX SUBUNIT RUVB"/>
    <property type="match status" value="1"/>
</dbReference>
<dbReference type="Gene3D" id="1.10.8.60">
    <property type="match status" value="1"/>
</dbReference>
<feature type="region of interest" description="Disordered" evidence="2">
    <location>
        <begin position="1"/>
        <end position="34"/>
    </location>
</feature>
<name>A0A2N0UZZ8_9FIRM</name>
<keyword evidence="3" id="KW-0347">Helicase</keyword>
<dbReference type="InterPro" id="IPR004605">
    <property type="entry name" value="DNA_helicase_Holl-junc_RuvB"/>
</dbReference>
<dbReference type="SMART" id="SM00382">
    <property type="entry name" value="AAA"/>
    <property type="match status" value="1"/>
</dbReference>
<evidence type="ECO:0000256" key="2">
    <source>
        <dbReference type="SAM" id="MobiDB-lite"/>
    </source>
</evidence>
<feature type="region of interest" description="Small ATPAse domain (RuvB-S)" evidence="1">
    <location>
        <begin position="195"/>
        <end position="265"/>
    </location>
</feature>
<accession>A0A2N0UZZ8</accession>
<feature type="binding site" evidence="1">
    <location>
        <position position="79"/>
    </location>
    <ligand>
        <name>Mg(2+)</name>
        <dbReference type="ChEBI" id="CHEBI:18420"/>
    </ligand>
</feature>
<feature type="binding site" evidence="1">
    <location>
        <position position="34"/>
    </location>
    <ligand>
        <name>ATP</name>
        <dbReference type="ChEBI" id="CHEBI:30616"/>
    </ligand>
</feature>
<dbReference type="InterPro" id="IPR041445">
    <property type="entry name" value="AAA_lid_4"/>
</dbReference>
<dbReference type="GO" id="GO:0000400">
    <property type="term" value="F:four-way junction DNA binding"/>
    <property type="evidence" value="ECO:0007669"/>
    <property type="project" value="UniProtKB-UniRule"/>
</dbReference>
<comment type="subunit">
    <text evidence="1">Homohexamer. Forms an RuvA(8)-RuvB(12)-Holliday junction (HJ) complex. HJ DNA is sandwiched between 2 RuvA tetramers; dsDNA enters through RuvA and exits via RuvB. An RuvB hexamer assembles on each DNA strand where it exits the tetramer. Each RuvB hexamer is contacted by two RuvA subunits (via domain III) on 2 adjacent RuvB subunits; this complex drives branch migration. In the full resolvosome a probable DNA-RuvA(4)-RuvB(12)-RuvC(2) complex forms which resolves the HJ.</text>
</comment>
<dbReference type="EC" id="3.6.4.-" evidence="1"/>
<dbReference type="Proteomes" id="UP000233425">
    <property type="component" value="Unassembled WGS sequence"/>
</dbReference>
<keyword evidence="1 3" id="KW-0378">Hydrolase</keyword>
<dbReference type="CDD" id="cd00009">
    <property type="entry name" value="AAA"/>
    <property type="match status" value="1"/>
</dbReference>
<dbReference type="Gene3D" id="3.40.50.300">
    <property type="entry name" value="P-loop containing nucleotide triphosphate hydrolases"/>
    <property type="match status" value="1"/>
</dbReference>
<comment type="catalytic activity">
    <reaction evidence="1">
        <text>ATP + H2O = ADP + phosphate + H(+)</text>
        <dbReference type="Rhea" id="RHEA:13065"/>
        <dbReference type="ChEBI" id="CHEBI:15377"/>
        <dbReference type="ChEBI" id="CHEBI:15378"/>
        <dbReference type="ChEBI" id="CHEBI:30616"/>
        <dbReference type="ChEBI" id="CHEBI:43474"/>
        <dbReference type="ChEBI" id="CHEBI:456216"/>
    </reaction>
</comment>
<dbReference type="PANTHER" id="PTHR42848">
    <property type="match status" value="1"/>
</dbReference>
<feature type="binding site" evidence="1">
    <location>
        <position position="33"/>
    </location>
    <ligand>
        <name>ATP</name>
        <dbReference type="ChEBI" id="CHEBI:30616"/>
    </ligand>
</feature>
<feature type="binding site" evidence="1">
    <location>
        <begin position="141"/>
        <end position="143"/>
    </location>
    <ligand>
        <name>ATP</name>
        <dbReference type="ChEBI" id="CHEBI:30616"/>
    </ligand>
</feature>
<dbReference type="Pfam" id="PF17864">
    <property type="entry name" value="AAA_lid_4"/>
    <property type="match status" value="1"/>
</dbReference>
<dbReference type="InterPro" id="IPR008823">
    <property type="entry name" value="RuvB_wg_C"/>
</dbReference>
<evidence type="ECO:0000256" key="1">
    <source>
        <dbReference type="HAMAP-Rule" id="MF_00016"/>
    </source>
</evidence>
<feature type="binding site" evidence="1">
    <location>
        <position position="231"/>
    </location>
    <ligand>
        <name>ATP</name>
        <dbReference type="ChEBI" id="CHEBI:30616"/>
    </ligand>
</feature>
<dbReference type="SUPFAM" id="SSF52540">
    <property type="entry name" value="P-loop containing nucleoside triphosphate hydrolases"/>
    <property type="match status" value="1"/>
</dbReference>
<proteinExistence type="inferred from homology"/>
<dbReference type="AlphaFoldDB" id="A0A2N0UZZ8"/>